<comment type="caution">
    <text evidence="1">The sequence shown here is derived from an EMBL/GenBank/DDBJ whole genome shotgun (WGS) entry which is preliminary data.</text>
</comment>
<reference evidence="1" key="1">
    <citation type="journal article" date="2020" name="mSystems">
        <title>Genome- and Community-Level Interaction Insights into Carbon Utilization and Element Cycling Functions of Hydrothermarchaeota in Hydrothermal Sediment.</title>
        <authorList>
            <person name="Zhou Z."/>
            <person name="Liu Y."/>
            <person name="Xu W."/>
            <person name="Pan J."/>
            <person name="Luo Z.H."/>
            <person name="Li M."/>
        </authorList>
    </citation>
    <scope>NUCLEOTIDE SEQUENCE [LARGE SCALE GENOMIC DNA]</scope>
    <source>
        <strain evidence="1">SpSt-488</strain>
    </source>
</reference>
<accession>A0A7C4GEG0</accession>
<dbReference type="InterPro" id="IPR036116">
    <property type="entry name" value="FN3_sf"/>
</dbReference>
<dbReference type="EMBL" id="DSUT01000154">
    <property type="protein sequence ID" value="HGK28757.1"/>
    <property type="molecule type" value="Genomic_DNA"/>
</dbReference>
<protein>
    <recommendedName>
        <fullName evidence="2">Fibronectin type-III domain-containing protein</fullName>
    </recommendedName>
</protein>
<gene>
    <name evidence="1" type="ORF">ENS41_07375</name>
</gene>
<evidence type="ECO:0000313" key="1">
    <source>
        <dbReference type="EMBL" id="HGK28757.1"/>
    </source>
</evidence>
<dbReference type="AlphaFoldDB" id="A0A7C4GEG0"/>
<organism evidence="1">
    <name type="scientific">candidate division WOR-3 bacterium</name>
    <dbReference type="NCBI Taxonomy" id="2052148"/>
    <lineage>
        <taxon>Bacteria</taxon>
        <taxon>Bacteria division WOR-3</taxon>
    </lineage>
</organism>
<dbReference type="PROSITE" id="PS51257">
    <property type="entry name" value="PROKAR_LIPOPROTEIN"/>
    <property type="match status" value="1"/>
</dbReference>
<evidence type="ECO:0008006" key="2">
    <source>
        <dbReference type="Google" id="ProtNLM"/>
    </source>
</evidence>
<dbReference type="InterPro" id="IPR003961">
    <property type="entry name" value="FN3_dom"/>
</dbReference>
<dbReference type="Gene3D" id="2.60.40.10">
    <property type="entry name" value="Immunoglobulins"/>
    <property type="match status" value="1"/>
</dbReference>
<proteinExistence type="predicted"/>
<dbReference type="CDD" id="cd00063">
    <property type="entry name" value="FN3"/>
    <property type="match status" value="1"/>
</dbReference>
<name>A0A7C4GEG0_UNCW3</name>
<dbReference type="InterPro" id="IPR013783">
    <property type="entry name" value="Ig-like_fold"/>
</dbReference>
<dbReference type="SUPFAM" id="SSF49265">
    <property type="entry name" value="Fibronectin type III"/>
    <property type="match status" value="1"/>
</dbReference>
<sequence>MRRTILLAAVAAAAVGLVILGGCIVLGGPPTSFDIGAVTDSTVQLTWTTPAEGSPDAYIVLFKAVTDTNFTAIAETTGTVFVHDPQGMTGYYKVAARFGDDSYETRTVLSTVPKHESTRVVSELDGTGNAGYGWSRDSGRGRTYSMREAANAAYVDFYVTDFQTGSTRLPYCIAGPQMGPGDQSGTVPTAGWRTSGFSDPLATEQSPLPPYSQNTYFNYTEIRQLPTFMGCYSTWDKHFALIKVTQVSVADATVELETWFQLIPELRLSRH</sequence>